<dbReference type="Pfam" id="PF00954">
    <property type="entry name" value="S_locus_glycop"/>
    <property type="match status" value="1"/>
</dbReference>
<feature type="signal peptide" evidence="17">
    <location>
        <begin position="1"/>
        <end position="29"/>
    </location>
</feature>
<protein>
    <recommendedName>
        <fullName evidence="2">non-specific serine/threonine protein kinase</fullName>
        <ecNumber evidence="2">2.7.11.1</ecNumber>
    </recommendedName>
</protein>
<evidence type="ECO:0000256" key="14">
    <source>
        <dbReference type="PROSITE-ProRule" id="PRU00076"/>
    </source>
</evidence>
<dbReference type="Proteomes" id="UP000701853">
    <property type="component" value="Chromosome 6"/>
</dbReference>
<dbReference type="CDD" id="cd00028">
    <property type="entry name" value="B_lectin"/>
    <property type="match status" value="1"/>
</dbReference>
<dbReference type="SMART" id="SM00108">
    <property type="entry name" value="B_lectin"/>
    <property type="match status" value="1"/>
</dbReference>
<evidence type="ECO:0000259" key="20">
    <source>
        <dbReference type="PROSITE" id="PS50927"/>
    </source>
</evidence>
<comment type="caution">
    <text evidence="14">Lacks conserved residue(s) required for the propagation of feature annotation.</text>
</comment>
<accession>A0A8J5YQZ8</accession>
<comment type="caution">
    <text evidence="22">The sequence shown here is derived from an EMBL/GenBank/DDBJ whole genome shotgun (WGS) entry which is preliminary data.</text>
</comment>
<evidence type="ECO:0000256" key="2">
    <source>
        <dbReference type="ARBA" id="ARBA00012513"/>
    </source>
</evidence>
<organism evidence="22 23">
    <name type="scientific">Gossypium anomalum</name>
    <dbReference type="NCBI Taxonomy" id="47600"/>
    <lineage>
        <taxon>Eukaryota</taxon>
        <taxon>Viridiplantae</taxon>
        <taxon>Streptophyta</taxon>
        <taxon>Embryophyta</taxon>
        <taxon>Tracheophyta</taxon>
        <taxon>Spermatophyta</taxon>
        <taxon>Magnoliopsida</taxon>
        <taxon>eudicotyledons</taxon>
        <taxon>Gunneridae</taxon>
        <taxon>Pentapetalae</taxon>
        <taxon>rosids</taxon>
        <taxon>malvids</taxon>
        <taxon>Malvales</taxon>
        <taxon>Malvaceae</taxon>
        <taxon>Malvoideae</taxon>
        <taxon>Gossypium</taxon>
    </lineage>
</organism>
<keyword evidence="10" id="KW-1015">Disulfide bond</keyword>
<evidence type="ECO:0000256" key="17">
    <source>
        <dbReference type="SAM" id="SignalP"/>
    </source>
</evidence>
<feature type="binding site" evidence="15">
    <location>
        <position position="575"/>
    </location>
    <ligand>
        <name>ATP</name>
        <dbReference type="ChEBI" id="CHEBI:30616"/>
    </ligand>
</feature>
<dbReference type="InterPro" id="IPR000858">
    <property type="entry name" value="S_locus_glycoprot_dom"/>
</dbReference>
<dbReference type="GO" id="GO:0048544">
    <property type="term" value="P:recognition of pollen"/>
    <property type="evidence" value="ECO:0007669"/>
    <property type="project" value="InterPro"/>
</dbReference>
<dbReference type="FunFam" id="2.90.10.10:FF:000005">
    <property type="entry name" value="G-type lectin S-receptor-like serine/threonine-protein kinase"/>
    <property type="match status" value="1"/>
</dbReference>
<evidence type="ECO:0000256" key="10">
    <source>
        <dbReference type="ARBA" id="ARBA00023157"/>
    </source>
</evidence>
<dbReference type="InterPro" id="IPR008271">
    <property type="entry name" value="Ser/Thr_kinase_AS"/>
</dbReference>
<keyword evidence="6 17" id="KW-0732">Signal</keyword>
<keyword evidence="9 15" id="KW-0067">ATP-binding</keyword>
<dbReference type="SUPFAM" id="SSF56112">
    <property type="entry name" value="Protein kinase-like (PK-like)"/>
    <property type="match status" value="1"/>
</dbReference>
<dbReference type="InterPro" id="IPR000719">
    <property type="entry name" value="Prot_kinase_dom"/>
</dbReference>
<evidence type="ECO:0000259" key="18">
    <source>
        <dbReference type="PROSITE" id="PS50011"/>
    </source>
</evidence>
<dbReference type="SMART" id="SM00473">
    <property type="entry name" value="PAN_AP"/>
    <property type="match status" value="1"/>
</dbReference>
<dbReference type="PROSITE" id="PS00108">
    <property type="entry name" value="PROTEIN_KINASE_ST"/>
    <property type="match status" value="1"/>
</dbReference>
<comment type="catalytic activity">
    <reaction evidence="12">
        <text>L-threonyl-[protein] + ATP = O-phospho-L-threonyl-[protein] + ADP + H(+)</text>
        <dbReference type="Rhea" id="RHEA:46608"/>
        <dbReference type="Rhea" id="RHEA-COMP:11060"/>
        <dbReference type="Rhea" id="RHEA-COMP:11605"/>
        <dbReference type="ChEBI" id="CHEBI:15378"/>
        <dbReference type="ChEBI" id="CHEBI:30013"/>
        <dbReference type="ChEBI" id="CHEBI:30616"/>
        <dbReference type="ChEBI" id="CHEBI:61977"/>
        <dbReference type="ChEBI" id="CHEBI:456216"/>
        <dbReference type="EC" id="2.7.11.1"/>
    </reaction>
</comment>
<feature type="domain" description="Bulb-type lectin" evidence="20">
    <location>
        <begin position="31"/>
        <end position="151"/>
    </location>
</feature>
<evidence type="ECO:0000313" key="23">
    <source>
        <dbReference type="Proteomes" id="UP000701853"/>
    </source>
</evidence>
<dbReference type="PROSITE" id="PS00107">
    <property type="entry name" value="PROTEIN_KINASE_ATP"/>
    <property type="match status" value="1"/>
</dbReference>
<feature type="chain" id="PRO_5035149455" description="non-specific serine/threonine protein kinase" evidence="17">
    <location>
        <begin position="30"/>
        <end position="951"/>
    </location>
</feature>
<dbReference type="FunFam" id="3.30.200.20:FF:000195">
    <property type="entry name" value="G-type lectin S-receptor-like serine/threonine-protein kinase"/>
    <property type="match status" value="1"/>
</dbReference>
<evidence type="ECO:0000256" key="6">
    <source>
        <dbReference type="ARBA" id="ARBA00022729"/>
    </source>
</evidence>
<dbReference type="PROSITE" id="PS50948">
    <property type="entry name" value="PAN"/>
    <property type="match status" value="1"/>
</dbReference>
<evidence type="ECO:0000256" key="7">
    <source>
        <dbReference type="ARBA" id="ARBA00022741"/>
    </source>
</evidence>
<evidence type="ECO:0000256" key="15">
    <source>
        <dbReference type="PROSITE-ProRule" id="PRU10141"/>
    </source>
</evidence>
<keyword evidence="23" id="KW-1185">Reference proteome</keyword>
<keyword evidence="16" id="KW-1133">Transmembrane helix</keyword>
<dbReference type="SMART" id="SM00220">
    <property type="entry name" value="S_TKc"/>
    <property type="match status" value="1"/>
</dbReference>
<evidence type="ECO:0000256" key="9">
    <source>
        <dbReference type="ARBA" id="ARBA00022840"/>
    </source>
</evidence>
<dbReference type="InterPro" id="IPR036426">
    <property type="entry name" value="Bulb-type_lectin_dom_sf"/>
</dbReference>
<dbReference type="CDD" id="cd14066">
    <property type="entry name" value="STKc_IRAK"/>
    <property type="match status" value="1"/>
</dbReference>
<dbReference type="Gene3D" id="1.10.510.10">
    <property type="entry name" value="Transferase(Phosphotransferase) domain 1"/>
    <property type="match status" value="1"/>
</dbReference>
<keyword evidence="14" id="KW-0245">EGF-like domain</keyword>
<keyword evidence="16" id="KW-0472">Membrane</keyword>
<feature type="domain" description="Apple" evidence="21">
    <location>
        <begin position="354"/>
        <end position="444"/>
    </location>
</feature>
<keyword evidence="4" id="KW-0723">Serine/threonine-protein kinase</keyword>
<evidence type="ECO:0000256" key="12">
    <source>
        <dbReference type="ARBA" id="ARBA00047899"/>
    </source>
</evidence>
<dbReference type="CDD" id="cd01098">
    <property type="entry name" value="PAN_AP_plant"/>
    <property type="match status" value="1"/>
</dbReference>
<keyword evidence="3" id="KW-1003">Cell membrane</keyword>
<evidence type="ECO:0000256" key="4">
    <source>
        <dbReference type="ARBA" id="ARBA00022527"/>
    </source>
</evidence>
<keyword evidence="11" id="KW-0325">Glycoprotein</keyword>
<evidence type="ECO:0000256" key="8">
    <source>
        <dbReference type="ARBA" id="ARBA00022777"/>
    </source>
</evidence>
<keyword evidence="8" id="KW-0418">Kinase</keyword>
<dbReference type="InterPro" id="IPR000742">
    <property type="entry name" value="EGF"/>
</dbReference>
<dbReference type="Pfam" id="PF01453">
    <property type="entry name" value="B_lectin"/>
    <property type="match status" value="1"/>
</dbReference>
<dbReference type="GO" id="GO:0004674">
    <property type="term" value="F:protein serine/threonine kinase activity"/>
    <property type="evidence" value="ECO:0007669"/>
    <property type="project" value="UniProtKB-KW"/>
</dbReference>
<dbReference type="OrthoDB" id="1910371at2759"/>
<dbReference type="PANTHER" id="PTHR27002">
    <property type="entry name" value="RECEPTOR-LIKE SERINE/THREONINE-PROTEIN KINASE SD1-8"/>
    <property type="match status" value="1"/>
</dbReference>
<comment type="catalytic activity">
    <reaction evidence="13">
        <text>L-seryl-[protein] + ATP = O-phospho-L-seryl-[protein] + ADP + H(+)</text>
        <dbReference type="Rhea" id="RHEA:17989"/>
        <dbReference type="Rhea" id="RHEA-COMP:9863"/>
        <dbReference type="Rhea" id="RHEA-COMP:11604"/>
        <dbReference type="ChEBI" id="CHEBI:15378"/>
        <dbReference type="ChEBI" id="CHEBI:29999"/>
        <dbReference type="ChEBI" id="CHEBI:30616"/>
        <dbReference type="ChEBI" id="CHEBI:83421"/>
        <dbReference type="ChEBI" id="CHEBI:456216"/>
        <dbReference type="EC" id="2.7.11.1"/>
    </reaction>
</comment>
<keyword evidence="7 15" id="KW-0547">Nucleotide-binding</keyword>
<keyword evidence="16" id="KW-0812">Transmembrane</keyword>
<dbReference type="InterPro" id="IPR001245">
    <property type="entry name" value="Ser-Thr/Tyr_kinase_cat_dom"/>
</dbReference>
<dbReference type="EMBL" id="JAHUZN010000006">
    <property type="protein sequence ID" value="KAG8490919.1"/>
    <property type="molecule type" value="Genomic_DNA"/>
</dbReference>
<dbReference type="EC" id="2.7.11.1" evidence="2"/>
<dbReference type="PANTHER" id="PTHR27002:SF932">
    <property type="entry name" value="RECEPTOR-LIKE SERINE_THREONINE-PROTEIN KINASE"/>
    <property type="match status" value="1"/>
</dbReference>
<dbReference type="PROSITE" id="PS50927">
    <property type="entry name" value="BULB_LECTIN"/>
    <property type="match status" value="1"/>
</dbReference>
<dbReference type="InterPro" id="IPR001480">
    <property type="entry name" value="Bulb-type_lectin_dom"/>
</dbReference>
<dbReference type="Gene3D" id="2.90.10.10">
    <property type="entry name" value="Bulb-type lectin domain"/>
    <property type="match status" value="1"/>
</dbReference>
<dbReference type="GO" id="GO:0005886">
    <property type="term" value="C:plasma membrane"/>
    <property type="evidence" value="ECO:0007669"/>
    <property type="project" value="UniProtKB-SubCell"/>
</dbReference>
<dbReference type="Pfam" id="PF08276">
    <property type="entry name" value="PAN_2"/>
    <property type="match status" value="1"/>
</dbReference>
<comment type="subcellular location">
    <subcellularLocation>
        <location evidence="1">Cell membrane</location>
        <topology evidence="1">Single-pass type I membrane protein</topology>
    </subcellularLocation>
</comment>
<evidence type="ECO:0000256" key="3">
    <source>
        <dbReference type="ARBA" id="ARBA00022475"/>
    </source>
</evidence>
<evidence type="ECO:0000256" key="13">
    <source>
        <dbReference type="ARBA" id="ARBA00048679"/>
    </source>
</evidence>
<feature type="domain" description="Protein kinase" evidence="18">
    <location>
        <begin position="547"/>
        <end position="854"/>
    </location>
</feature>
<sequence>MGTHKRNPVFLLLASLTFLLFSFAQFCRAVNDTIRQGETIRDGHSLKSENNYFQLGFFSPVNSTSRYVGIWYTFDQKAVVWVANRNSPISDRNGFLRIEVDGNLVLRDGNNNLVWLAPVSSLANNTAARLHNTGNFVLSRNDSIDDSDANTALWQSFSNPTDTFLPGMRVPVSSKLGVSNPYRSWKSATDPSPGNYSMGIDPNGGQQIVIWGKEGRRWRSGQWNLQFFIGIPYMSNNVSSFHGFKISLPDETGTMYITYKPPTQDLFRFVISWEGKERQLKWDDDKKKWLPLQSEPDPDNKCELYNYCGNYATCDRSNSRRICNCLEGFKPKFQDQWDHENWSGGCERKFQLQCQSTNRTSRENGKPDGFRKLKCMKLPDLATLLPSEENSEACGKRCLENCQCKAYAFVTGIRCMVWTGDLIDMQHFQQFQQAGNFQFFYRLHHSELDGGRKISNLVIVIICVVAACFLVASLWLLWRYKKKLKVSSMPCCKDEDVEIFDVSKSKRKEFSADLSGPSDILIDENQDNGPELPIFNFSVVAAATKNFYEGNKLGQGGFGAVYKGELPGGKEIAVKRLSGKSGQGLEEFKTEIILIARLQHRNLVRLLGCSIQGEEKLLIYEYMPNKSLDNLLFDATKKAELGWRTRFNIVEGIARGLLYLHRDSRLRIIHRDLKASNILLDSEMNPKISDFGMARMFQGNQNEANTVRVVGTYGYMSPEYAMEGLFSVKSDVYSFGVLLLEIVTGQRNTSFRSSDHTSLLSYVSTKRKSIHLFLSATAEAEIYIDLIGSWLQAWRLWSEDKAMDLVDASIRDACSPNEVLKCIHIGMLCVQDSAVHRPTMAAVVLLLESETPTLPMPTKPTYTFLRSAIEEEYIGDAQEFVSSNDLTVTLLPLKWSSSHSNGPIIWSAKYLTRLLPRLISFYEKTGPQSSHSRLADTAIGQSQSLGPRWVR</sequence>
<dbReference type="Pfam" id="PF07714">
    <property type="entry name" value="PK_Tyr_Ser-Thr"/>
    <property type="match status" value="1"/>
</dbReference>
<dbReference type="PROSITE" id="PS50011">
    <property type="entry name" value="PROTEIN_KINASE_DOM"/>
    <property type="match status" value="1"/>
</dbReference>
<evidence type="ECO:0000259" key="21">
    <source>
        <dbReference type="PROSITE" id="PS50948"/>
    </source>
</evidence>
<gene>
    <name evidence="22" type="ORF">CXB51_014053</name>
</gene>
<dbReference type="GO" id="GO:0005524">
    <property type="term" value="F:ATP binding"/>
    <property type="evidence" value="ECO:0007669"/>
    <property type="project" value="UniProtKB-UniRule"/>
</dbReference>
<evidence type="ECO:0000259" key="19">
    <source>
        <dbReference type="PROSITE" id="PS50026"/>
    </source>
</evidence>
<dbReference type="AlphaFoldDB" id="A0A8J5YQZ8"/>
<dbReference type="Gene3D" id="3.30.200.20">
    <property type="entry name" value="Phosphorylase Kinase, domain 1"/>
    <property type="match status" value="1"/>
</dbReference>
<evidence type="ECO:0000256" key="16">
    <source>
        <dbReference type="SAM" id="Phobius"/>
    </source>
</evidence>
<evidence type="ECO:0000313" key="22">
    <source>
        <dbReference type="EMBL" id="KAG8490919.1"/>
    </source>
</evidence>
<dbReference type="PROSITE" id="PS50026">
    <property type="entry name" value="EGF_3"/>
    <property type="match status" value="1"/>
</dbReference>
<dbReference type="InterPro" id="IPR017441">
    <property type="entry name" value="Protein_kinase_ATP_BS"/>
</dbReference>
<name>A0A8J5YQZ8_9ROSI</name>
<dbReference type="InterPro" id="IPR011009">
    <property type="entry name" value="Kinase-like_dom_sf"/>
</dbReference>
<feature type="transmembrane region" description="Helical" evidence="16">
    <location>
        <begin position="457"/>
        <end position="478"/>
    </location>
</feature>
<evidence type="ECO:0000256" key="11">
    <source>
        <dbReference type="ARBA" id="ARBA00023180"/>
    </source>
</evidence>
<evidence type="ECO:0000256" key="1">
    <source>
        <dbReference type="ARBA" id="ARBA00004251"/>
    </source>
</evidence>
<proteinExistence type="predicted"/>
<dbReference type="SUPFAM" id="SSF51110">
    <property type="entry name" value="alpha-D-mannose-specific plant lectins"/>
    <property type="match status" value="1"/>
</dbReference>
<evidence type="ECO:0000256" key="5">
    <source>
        <dbReference type="ARBA" id="ARBA00022679"/>
    </source>
</evidence>
<dbReference type="InterPro" id="IPR003609">
    <property type="entry name" value="Pan_app"/>
</dbReference>
<keyword evidence="5" id="KW-0808">Transferase</keyword>
<reference evidence="22 23" key="1">
    <citation type="journal article" date="2021" name="bioRxiv">
        <title>The Gossypium anomalum genome as a resource for cotton improvement and evolutionary analysis of hybrid incompatibility.</title>
        <authorList>
            <person name="Grover C.E."/>
            <person name="Yuan D."/>
            <person name="Arick M.A."/>
            <person name="Miller E.R."/>
            <person name="Hu G."/>
            <person name="Peterson D.G."/>
            <person name="Wendel J.F."/>
            <person name="Udall J.A."/>
        </authorList>
    </citation>
    <scope>NUCLEOTIDE SEQUENCE [LARGE SCALE GENOMIC DNA]</scope>
    <source>
        <strain evidence="22">JFW-Udall</strain>
        <tissue evidence="22">Leaf</tissue>
    </source>
</reference>
<feature type="domain" description="EGF-like" evidence="19">
    <location>
        <begin position="298"/>
        <end position="335"/>
    </location>
</feature>